<evidence type="ECO:0000256" key="6">
    <source>
        <dbReference type="ARBA" id="ARBA00022989"/>
    </source>
</evidence>
<feature type="domain" description="NADH:quinone oxidoreductase/Mrp antiporter transmembrane" evidence="11">
    <location>
        <begin position="126"/>
        <end position="403"/>
    </location>
</feature>
<keyword evidence="5 9" id="KW-0812">Transmembrane</keyword>
<keyword evidence="8 10" id="KW-0472">Membrane</keyword>
<dbReference type="InterPro" id="IPR046806">
    <property type="entry name" value="MrpA_C/MbhE"/>
</dbReference>
<evidence type="ECO:0000313" key="17">
    <source>
        <dbReference type="Proteomes" id="UP001501337"/>
    </source>
</evidence>
<feature type="domain" description="NADH-Ubiquinone oxidoreductase (complex I) chain 5 N-terminal" evidence="12">
    <location>
        <begin position="65"/>
        <end position="110"/>
    </location>
</feature>
<dbReference type="Pfam" id="PF00662">
    <property type="entry name" value="Proton_antipo_N"/>
    <property type="match status" value="1"/>
</dbReference>
<evidence type="ECO:0000259" key="12">
    <source>
        <dbReference type="Pfam" id="PF00662"/>
    </source>
</evidence>
<dbReference type="InterPro" id="IPR007182">
    <property type="entry name" value="MnhB"/>
</dbReference>
<feature type="transmembrane region" description="Helical" evidence="10">
    <location>
        <begin position="814"/>
        <end position="834"/>
    </location>
</feature>
<dbReference type="PANTHER" id="PTHR43373">
    <property type="entry name" value="NA(+)/H(+) ANTIPORTER SUBUNIT"/>
    <property type="match status" value="1"/>
</dbReference>
<name>A0ABP7Q249_9GAMM</name>
<feature type="transmembrane region" description="Helical" evidence="10">
    <location>
        <begin position="602"/>
        <end position="620"/>
    </location>
</feature>
<keyword evidence="17" id="KW-1185">Reference proteome</keyword>
<feature type="transmembrane region" description="Helical" evidence="10">
    <location>
        <begin position="787"/>
        <end position="808"/>
    </location>
</feature>
<dbReference type="InterPro" id="IPR001516">
    <property type="entry name" value="Proton_antipo_N"/>
</dbReference>
<feature type="transmembrane region" description="Helical" evidence="10">
    <location>
        <begin position="108"/>
        <end position="126"/>
    </location>
</feature>
<dbReference type="InterPro" id="IPR050616">
    <property type="entry name" value="CPA3_Na-H_Antiporter_A"/>
</dbReference>
<feature type="transmembrane region" description="Helical" evidence="10">
    <location>
        <begin position="205"/>
        <end position="230"/>
    </location>
</feature>
<sequence length="943" mass="103178">MKLLLIALLPWLGALVPLFSERFGRTTCAWLTTIGPALALVLTLVMLPSVFAGELVQVRYEWVPQLGLSLAFRLDGLALLFAILILGIGLLIILYARYYLHEKDSMGRFYSMLMLFMGAMLGIVLSDNLIQLWMFWELTSVSSFLLISFWWQRSSSRKGARMALTVTGAGGLALLAGLLLIGEMVGSYDLSVVLESGNLLREHEWYSTALVLVLLGAFTKSAQFPFHFWLPHAMAAPTPVSAYLHSATMVKAGIFLLARFFPVLSGTELWVILVSGAGLCTLLLGAYFALFKHDLKSLLAYSTISHLGLIVLLFGLSTQLAAIAAVFHIINHATFKASLFMAVGIVDHETGTRDMRKIHGMFKYMPYTAVLAMVAALAMAGVPLLNGFLSKEMFFAETLAQDLFGAFSWVIPVLATVAAIFSVAYSFRFIHDVFFNGEPVDLPKSPHEPPRYMRVPIEVLVAICLAVGIFPGLAVYDILRAASSSVLGTEVPEFSLAIWHGFNLPLLMSAVALLGGLAVYASRAKLFRFQARFREPDANLIVEREIQRFVRACQRLTQGLENGSLQRYLGLLFLATLLMMGSVLIDLVPLAGSREMLPLDGVAITAAVLLAVSTLLTVLWHNQRLIALLMLSVVGLIVSIIFARFSAPDLAMTQLAVEIVTIILLILALFFLPQEMPRESTQARVLRDIVLAVLSGTMIGGVCYALMTRPLTSIADYFLAESKPGGGGTNVVNVILVDFRGFDTMGEITVLGIAALGIYKLLMHARLHLPTRDANGRAWAKDKHPPLLATVAQSLLPLALLVSVFIFLRGHNLPGGGFIAGLVTSVAIILQYLSHGVEWIKDRLKLNYQTMIACGLLIATLTGMGSWLFGRPFLTSWFDYLNWPLVGEFEIASAIAFDLGVYLTVVGATVLILANLGKFSTPFRDAVPDQVVDRPSTNRKEAR</sequence>
<protein>
    <submittedName>
        <fullName evidence="16">Monovalent cation/H+ antiporter subunit A</fullName>
    </submittedName>
</protein>
<dbReference type="EMBL" id="BAABBO010000018">
    <property type="protein sequence ID" value="GAA3975288.1"/>
    <property type="molecule type" value="Genomic_DNA"/>
</dbReference>
<evidence type="ECO:0000259" key="13">
    <source>
        <dbReference type="Pfam" id="PF04039"/>
    </source>
</evidence>
<evidence type="ECO:0000256" key="9">
    <source>
        <dbReference type="RuleBase" id="RU000320"/>
    </source>
</evidence>
<dbReference type="NCBIfam" id="NF009288">
    <property type="entry name" value="PRK12648.1"/>
    <property type="match status" value="1"/>
</dbReference>
<evidence type="ECO:0000256" key="7">
    <source>
        <dbReference type="ARBA" id="ARBA00023065"/>
    </source>
</evidence>
<evidence type="ECO:0000256" key="1">
    <source>
        <dbReference type="ARBA" id="ARBA00004651"/>
    </source>
</evidence>
<feature type="transmembrane region" description="Helical" evidence="10">
    <location>
        <begin position="625"/>
        <end position="645"/>
    </location>
</feature>
<dbReference type="Proteomes" id="UP001501337">
    <property type="component" value="Unassembled WGS sequence"/>
</dbReference>
<feature type="transmembrane region" description="Helical" evidence="10">
    <location>
        <begin position="685"/>
        <end position="707"/>
    </location>
</feature>
<dbReference type="Pfam" id="PF04039">
    <property type="entry name" value="MnhB"/>
    <property type="match status" value="1"/>
</dbReference>
<evidence type="ECO:0000256" key="2">
    <source>
        <dbReference type="ARBA" id="ARBA00022448"/>
    </source>
</evidence>
<feature type="transmembrane region" description="Helical" evidence="10">
    <location>
        <begin position="322"/>
        <end position="346"/>
    </location>
</feature>
<keyword evidence="3" id="KW-0050">Antiport</keyword>
<dbReference type="InterPro" id="IPR001750">
    <property type="entry name" value="ND/Mrp_TM"/>
</dbReference>
<accession>A0ABP7Q249</accession>
<feature type="transmembrane region" description="Helical" evidence="10">
    <location>
        <begin position="846"/>
        <end position="869"/>
    </location>
</feature>
<feature type="transmembrane region" description="Helical" evidence="10">
    <location>
        <begin position="269"/>
        <end position="291"/>
    </location>
</feature>
<reference evidence="17" key="1">
    <citation type="journal article" date="2019" name="Int. J. Syst. Evol. Microbiol.">
        <title>The Global Catalogue of Microorganisms (GCM) 10K type strain sequencing project: providing services to taxonomists for standard genome sequencing and annotation.</title>
        <authorList>
            <consortium name="The Broad Institute Genomics Platform"/>
            <consortium name="The Broad Institute Genome Sequencing Center for Infectious Disease"/>
            <person name="Wu L."/>
            <person name="Ma J."/>
        </authorList>
    </citation>
    <scope>NUCLEOTIDE SEQUENCE [LARGE SCALE GENOMIC DNA]</scope>
    <source>
        <strain evidence="17">JCM 17555</strain>
    </source>
</reference>
<gene>
    <name evidence="16" type="ORF">GCM10022278_35290</name>
</gene>
<feature type="transmembrane region" description="Helical" evidence="10">
    <location>
        <begin position="651"/>
        <end position="673"/>
    </location>
</feature>
<organism evidence="16 17">
    <name type="scientific">Allohahella marinimesophila</name>
    <dbReference type="NCBI Taxonomy" id="1054972"/>
    <lineage>
        <taxon>Bacteria</taxon>
        <taxon>Pseudomonadati</taxon>
        <taxon>Pseudomonadota</taxon>
        <taxon>Gammaproteobacteria</taxon>
        <taxon>Oceanospirillales</taxon>
        <taxon>Hahellaceae</taxon>
        <taxon>Allohahella</taxon>
    </lineage>
</organism>
<keyword evidence="4" id="KW-1003">Cell membrane</keyword>
<feature type="transmembrane region" description="Helical" evidence="10">
    <location>
        <begin position="406"/>
        <end position="427"/>
    </location>
</feature>
<dbReference type="Pfam" id="PF13244">
    <property type="entry name" value="MbhD"/>
    <property type="match status" value="1"/>
</dbReference>
<evidence type="ECO:0000256" key="5">
    <source>
        <dbReference type="ARBA" id="ARBA00022692"/>
    </source>
</evidence>
<feature type="transmembrane region" description="Helical" evidence="10">
    <location>
        <begin position="455"/>
        <end position="476"/>
    </location>
</feature>
<evidence type="ECO:0000259" key="11">
    <source>
        <dbReference type="Pfam" id="PF00361"/>
    </source>
</evidence>
<comment type="subcellular location">
    <subcellularLocation>
        <location evidence="1">Cell membrane</location>
        <topology evidence="1">Multi-pass membrane protein</topology>
    </subcellularLocation>
    <subcellularLocation>
        <location evidence="9">Membrane</location>
        <topology evidence="9">Multi-pass membrane protein</topology>
    </subcellularLocation>
</comment>
<feature type="domain" description="MrpA C-terminal/MbhD" evidence="14">
    <location>
        <begin position="609"/>
        <end position="674"/>
    </location>
</feature>
<feature type="transmembrane region" description="Helical" evidence="10">
    <location>
        <begin position="889"/>
        <end position="914"/>
    </location>
</feature>
<proteinExistence type="predicted"/>
<dbReference type="RefSeq" id="WP_344808857.1">
    <property type="nucleotide sequence ID" value="NZ_BAABBO010000018.1"/>
</dbReference>
<evidence type="ECO:0000256" key="10">
    <source>
        <dbReference type="SAM" id="Phobius"/>
    </source>
</evidence>
<feature type="domain" description="Na+/H+ antiporter MnhB subunit-related protein" evidence="13">
    <location>
        <begin position="788"/>
        <end position="910"/>
    </location>
</feature>
<feature type="transmembrane region" description="Helical" evidence="10">
    <location>
        <begin position="242"/>
        <end position="263"/>
    </location>
</feature>
<feature type="transmembrane region" description="Helical" evidence="10">
    <location>
        <begin position="496"/>
        <end position="520"/>
    </location>
</feature>
<feature type="domain" description="MrpA C-terminal/MbhE" evidence="15">
    <location>
        <begin position="684"/>
        <end position="766"/>
    </location>
</feature>
<keyword evidence="7" id="KW-0406">Ion transport</keyword>
<evidence type="ECO:0000256" key="3">
    <source>
        <dbReference type="ARBA" id="ARBA00022449"/>
    </source>
</evidence>
<evidence type="ECO:0000313" key="16">
    <source>
        <dbReference type="EMBL" id="GAA3975288.1"/>
    </source>
</evidence>
<evidence type="ECO:0000256" key="4">
    <source>
        <dbReference type="ARBA" id="ARBA00022475"/>
    </source>
</evidence>
<feature type="transmembrane region" description="Helical" evidence="10">
    <location>
        <begin position="76"/>
        <end position="96"/>
    </location>
</feature>
<feature type="transmembrane region" description="Helical" evidence="10">
    <location>
        <begin position="367"/>
        <end position="386"/>
    </location>
</feature>
<dbReference type="PRINTS" id="PR01434">
    <property type="entry name" value="NADHDHGNASE5"/>
</dbReference>
<keyword evidence="6 10" id="KW-1133">Transmembrane helix</keyword>
<feature type="transmembrane region" description="Helical" evidence="10">
    <location>
        <begin position="748"/>
        <end position="767"/>
    </location>
</feature>
<comment type="caution">
    <text evidence="16">The sequence shown here is derived from an EMBL/GenBank/DDBJ whole genome shotgun (WGS) entry which is preliminary data.</text>
</comment>
<dbReference type="Pfam" id="PF20501">
    <property type="entry name" value="MbhE"/>
    <property type="match status" value="1"/>
</dbReference>
<dbReference type="InterPro" id="IPR025383">
    <property type="entry name" value="MrpA_C/MbhD"/>
</dbReference>
<feature type="transmembrane region" description="Helical" evidence="10">
    <location>
        <begin position="568"/>
        <end position="590"/>
    </location>
</feature>
<dbReference type="PANTHER" id="PTHR43373:SF1">
    <property type="entry name" value="NA(+)_H(+) ANTIPORTER SUBUNIT A"/>
    <property type="match status" value="1"/>
</dbReference>
<evidence type="ECO:0000256" key="8">
    <source>
        <dbReference type="ARBA" id="ARBA00023136"/>
    </source>
</evidence>
<feature type="transmembrane region" description="Helical" evidence="10">
    <location>
        <begin position="298"/>
        <end position="316"/>
    </location>
</feature>
<keyword evidence="2" id="KW-0813">Transport</keyword>
<feature type="transmembrane region" description="Helical" evidence="10">
    <location>
        <begin position="132"/>
        <end position="151"/>
    </location>
</feature>
<evidence type="ECO:0000259" key="14">
    <source>
        <dbReference type="Pfam" id="PF13244"/>
    </source>
</evidence>
<dbReference type="Pfam" id="PF00361">
    <property type="entry name" value="Proton_antipo_M"/>
    <property type="match status" value="1"/>
</dbReference>
<evidence type="ECO:0000259" key="15">
    <source>
        <dbReference type="Pfam" id="PF20501"/>
    </source>
</evidence>
<feature type="transmembrane region" description="Helical" evidence="10">
    <location>
        <begin position="163"/>
        <end position="185"/>
    </location>
</feature>